<feature type="domain" description="Putative restriction endonuclease" evidence="1">
    <location>
        <begin position="11"/>
        <end position="177"/>
    </location>
</feature>
<dbReference type="Proteomes" id="UP000245539">
    <property type="component" value="Unassembled WGS sequence"/>
</dbReference>
<name>A0A317CHK8_9GAMM</name>
<keyword evidence="2" id="KW-0378">Hydrolase</keyword>
<organism evidence="2 3">
    <name type="scientific">Leucothrix pacifica</name>
    <dbReference type="NCBI Taxonomy" id="1247513"/>
    <lineage>
        <taxon>Bacteria</taxon>
        <taxon>Pseudomonadati</taxon>
        <taxon>Pseudomonadota</taxon>
        <taxon>Gammaproteobacteria</taxon>
        <taxon>Thiotrichales</taxon>
        <taxon>Thiotrichaceae</taxon>
        <taxon>Leucothrix</taxon>
    </lineage>
</organism>
<gene>
    <name evidence="2" type="ORF">DKW60_08845</name>
</gene>
<keyword evidence="2" id="KW-0540">Nuclease</keyword>
<dbReference type="PANTHER" id="PTHR36558:SF1">
    <property type="entry name" value="RESTRICTION ENDONUCLEASE DOMAIN-CONTAINING PROTEIN-RELATED"/>
    <property type="match status" value="1"/>
</dbReference>
<dbReference type="GO" id="GO:0004519">
    <property type="term" value="F:endonuclease activity"/>
    <property type="evidence" value="ECO:0007669"/>
    <property type="project" value="UniProtKB-KW"/>
</dbReference>
<dbReference type="Gene3D" id="3.90.1570.10">
    <property type="entry name" value="tt1808, chain A"/>
    <property type="match status" value="1"/>
</dbReference>
<evidence type="ECO:0000259" key="1">
    <source>
        <dbReference type="Pfam" id="PF05685"/>
    </source>
</evidence>
<keyword evidence="2" id="KW-0255">Endonuclease</keyword>
<keyword evidence="3" id="KW-1185">Reference proteome</keyword>
<dbReference type="PANTHER" id="PTHR36558">
    <property type="entry name" value="GLR1098 PROTEIN"/>
    <property type="match status" value="1"/>
</dbReference>
<sequence>MQAIKSDIGREEYLEYDHASELKHEFYKGEIFAMSGGTFSHAKISLNIATSLQNQLRGKPCEPMNSDMRVHTPSGLDTYPDISVFCGEPELTDKDRTLNNPSVIIEVLSPSTRNYDRGDKFWHYRSITSLQDFLLVDSESVYIEHYSRQNKDEWLLHEYREPDATISLGSLELELSVAELYEGVNIKQ</sequence>
<dbReference type="AlphaFoldDB" id="A0A317CHK8"/>
<dbReference type="InterPro" id="IPR011335">
    <property type="entry name" value="Restrct_endonuc-II-like"/>
</dbReference>
<accession>A0A317CHK8</accession>
<dbReference type="RefSeq" id="WP_109837297.1">
    <property type="nucleotide sequence ID" value="NZ_QGKM01000019.1"/>
</dbReference>
<proteinExistence type="predicted"/>
<evidence type="ECO:0000313" key="3">
    <source>
        <dbReference type="Proteomes" id="UP000245539"/>
    </source>
</evidence>
<dbReference type="InterPro" id="IPR012296">
    <property type="entry name" value="Nuclease_put_TT1808"/>
</dbReference>
<dbReference type="EMBL" id="QGKM01000019">
    <property type="protein sequence ID" value="PWQ98038.1"/>
    <property type="molecule type" value="Genomic_DNA"/>
</dbReference>
<dbReference type="OrthoDB" id="26750at2"/>
<dbReference type="Pfam" id="PF05685">
    <property type="entry name" value="Uma2"/>
    <property type="match status" value="1"/>
</dbReference>
<dbReference type="CDD" id="cd06260">
    <property type="entry name" value="DUF820-like"/>
    <property type="match status" value="1"/>
</dbReference>
<dbReference type="SUPFAM" id="SSF52980">
    <property type="entry name" value="Restriction endonuclease-like"/>
    <property type="match status" value="1"/>
</dbReference>
<comment type="caution">
    <text evidence="2">The sequence shown here is derived from an EMBL/GenBank/DDBJ whole genome shotgun (WGS) entry which is preliminary data.</text>
</comment>
<evidence type="ECO:0000313" key="2">
    <source>
        <dbReference type="EMBL" id="PWQ98038.1"/>
    </source>
</evidence>
<reference evidence="2 3" key="1">
    <citation type="submission" date="2018-05" db="EMBL/GenBank/DDBJ databases">
        <title>Leucothrix arctica sp. nov., isolated from Arctic seawater.</title>
        <authorList>
            <person name="Choi A."/>
            <person name="Baek K."/>
        </authorList>
    </citation>
    <scope>NUCLEOTIDE SEQUENCE [LARGE SCALE GENOMIC DNA]</scope>
    <source>
        <strain evidence="2 3">JCM 18388</strain>
    </source>
</reference>
<dbReference type="InterPro" id="IPR008538">
    <property type="entry name" value="Uma2"/>
</dbReference>
<protein>
    <submittedName>
        <fullName evidence="2">Uma2 family endonuclease</fullName>
    </submittedName>
</protein>